<dbReference type="Pfam" id="PF04675">
    <property type="entry name" value="DNA_ligase_A_N"/>
    <property type="match status" value="1"/>
</dbReference>
<feature type="region of interest" description="Disordered" evidence="7">
    <location>
        <begin position="55"/>
        <end position="74"/>
    </location>
</feature>
<dbReference type="PROSITE" id="PS50160">
    <property type="entry name" value="DNA_LIGASE_A3"/>
    <property type="match status" value="1"/>
</dbReference>
<dbReference type="InterPro" id="IPR012310">
    <property type="entry name" value="DNA_ligase_ATP-dep_cent"/>
</dbReference>
<dbReference type="Gene3D" id="3.30.470.30">
    <property type="entry name" value="DNA ligase/mRNA capping enzyme"/>
    <property type="match status" value="1"/>
</dbReference>
<dbReference type="GO" id="GO:0005524">
    <property type="term" value="F:ATP binding"/>
    <property type="evidence" value="ECO:0007669"/>
    <property type="project" value="UniProtKB-KW"/>
</dbReference>
<feature type="compositionally biased region" description="Basic and acidic residues" evidence="7">
    <location>
        <begin position="505"/>
        <end position="522"/>
    </location>
</feature>
<evidence type="ECO:0000256" key="3">
    <source>
        <dbReference type="ARBA" id="ARBA00022741"/>
    </source>
</evidence>
<comment type="caution">
    <text evidence="9">The sequence shown here is derived from an EMBL/GenBank/DDBJ whole genome shotgun (WGS) entry which is preliminary data.</text>
</comment>
<dbReference type="PROSITE" id="PS00697">
    <property type="entry name" value="DNA_LIGASE_A1"/>
    <property type="match status" value="1"/>
</dbReference>
<feature type="compositionally biased region" description="Polar residues" evidence="7">
    <location>
        <begin position="55"/>
        <end position="67"/>
    </location>
</feature>
<dbReference type="Pfam" id="PF01068">
    <property type="entry name" value="DNA_ligase_A_M"/>
    <property type="match status" value="1"/>
</dbReference>
<evidence type="ECO:0000256" key="1">
    <source>
        <dbReference type="ARBA" id="ARBA00007572"/>
    </source>
</evidence>
<name>A0A9W7KZW1_9STRA</name>
<evidence type="ECO:0000256" key="2">
    <source>
        <dbReference type="ARBA" id="ARBA00022598"/>
    </source>
</evidence>
<comment type="similarity">
    <text evidence="1">Belongs to the ATP-dependent DNA ligase family.</text>
</comment>
<feature type="coiled-coil region" evidence="6">
    <location>
        <begin position="1195"/>
        <end position="1222"/>
    </location>
</feature>
<keyword evidence="6" id="KW-0175">Coiled coil</keyword>
<dbReference type="SUPFAM" id="SSF52540">
    <property type="entry name" value="P-loop containing nucleoside triphosphate hydrolases"/>
    <property type="match status" value="1"/>
</dbReference>
<evidence type="ECO:0000313" key="10">
    <source>
        <dbReference type="Proteomes" id="UP001165122"/>
    </source>
</evidence>
<dbReference type="GO" id="GO:0006297">
    <property type="term" value="P:nucleotide-excision repair, DNA gap filling"/>
    <property type="evidence" value="ECO:0007669"/>
    <property type="project" value="TreeGrafter"/>
</dbReference>
<dbReference type="InterPro" id="IPR012340">
    <property type="entry name" value="NA-bd_OB-fold"/>
</dbReference>
<evidence type="ECO:0000313" key="9">
    <source>
        <dbReference type="EMBL" id="GMI18078.1"/>
    </source>
</evidence>
<reference evidence="10" key="1">
    <citation type="journal article" date="2023" name="Commun. Biol.">
        <title>Genome analysis of Parmales, the sister group of diatoms, reveals the evolutionary specialization of diatoms from phago-mixotrophs to photoautotrophs.</title>
        <authorList>
            <person name="Ban H."/>
            <person name="Sato S."/>
            <person name="Yoshikawa S."/>
            <person name="Yamada K."/>
            <person name="Nakamura Y."/>
            <person name="Ichinomiya M."/>
            <person name="Sato N."/>
            <person name="Blanc-Mathieu R."/>
            <person name="Endo H."/>
            <person name="Kuwata A."/>
            <person name="Ogata H."/>
        </authorList>
    </citation>
    <scope>NUCLEOTIDE SEQUENCE [LARGE SCALE GENOMIC DNA]</scope>
    <source>
        <strain evidence="10">NIES 3700</strain>
    </source>
</reference>
<dbReference type="SUPFAM" id="SSF50249">
    <property type="entry name" value="Nucleic acid-binding proteins"/>
    <property type="match status" value="1"/>
</dbReference>
<evidence type="ECO:0000256" key="7">
    <source>
        <dbReference type="SAM" id="MobiDB-lite"/>
    </source>
</evidence>
<proteinExistence type="inferred from homology"/>
<accession>A0A9W7KZW1</accession>
<dbReference type="InterPro" id="IPR036599">
    <property type="entry name" value="DNA_ligase_N_sf"/>
</dbReference>
<dbReference type="GO" id="GO:0006310">
    <property type="term" value="P:DNA recombination"/>
    <property type="evidence" value="ECO:0007669"/>
    <property type="project" value="InterPro"/>
</dbReference>
<keyword evidence="3" id="KW-0547">Nucleotide-binding</keyword>
<dbReference type="PANTHER" id="PTHR45997:SF1">
    <property type="entry name" value="DNA LIGASE 4"/>
    <property type="match status" value="1"/>
</dbReference>
<keyword evidence="2" id="KW-0436">Ligase</keyword>
<evidence type="ECO:0000256" key="4">
    <source>
        <dbReference type="ARBA" id="ARBA00022840"/>
    </source>
</evidence>
<dbReference type="OrthoDB" id="151490at2759"/>
<dbReference type="GO" id="GO:0006303">
    <property type="term" value="P:double-strand break repair via nonhomologous end joining"/>
    <property type="evidence" value="ECO:0007669"/>
    <property type="project" value="TreeGrafter"/>
</dbReference>
<dbReference type="Proteomes" id="UP001165122">
    <property type="component" value="Unassembled WGS sequence"/>
</dbReference>
<dbReference type="InterPro" id="IPR027417">
    <property type="entry name" value="P-loop_NTPase"/>
</dbReference>
<dbReference type="EMBL" id="BRXW01000319">
    <property type="protein sequence ID" value="GMI18078.1"/>
    <property type="molecule type" value="Genomic_DNA"/>
</dbReference>
<dbReference type="InterPro" id="IPR012308">
    <property type="entry name" value="DNA_ligase_ATP-dep_N"/>
</dbReference>
<dbReference type="Gene3D" id="2.40.50.140">
    <property type="entry name" value="Nucleic acid-binding proteins"/>
    <property type="match status" value="1"/>
</dbReference>
<evidence type="ECO:0000259" key="8">
    <source>
        <dbReference type="PROSITE" id="PS50160"/>
    </source>
</evidence>
<dbReference type="Gene3D" id="3.40.50.300">
    <property type="entry name" value="P-loop containing nucleotide triphosphate hydrolases"/>
    <property type="match status" value="1"/>
</dbReference>
<dbReference type="InterPro" id="IPR016059">
    <property type="entry name" value="DNA_ligase_ATP-dep_CS"/>
</dbReference>
<dbReference type="Gene3D" id="1.10.3260.10">
    <property type="entry name" value="DNA ligase, ATP-dependent, N-terminal domain"/>
    <property type="match status" value="1"/>
</dbReference>
<feature type="region of interest" description="Disordered" evidence="7">
    <location>
        <begin position="1"/>
        <end position="47"/>
    </location>
</feature>
<keyword evidence="10" id="KW-1185">Reference proteome</keyword>
<keyword evidence="4" id="KW-0067">ATP-binding</keyword>
<sequence>MARKTSDTFTGVPPRWMESQEDFEIGFPLSQPGTPPKGNKALGQIAEQDETYSQPMDTENQNKQNYNPDSPFPDSSSSQYVIFCDLDGTLVDFDAGRRKFGIFDSNNSSNMWDAINNAPNFFASLDFLPDGKQLWDHIAPFSPNILTGVTQGGWAAKQKQAWCRTHLDMMEQSIHPWVDLSVDKDDPRQSQAINGNMILTCWSRFKHLLSGPGCVLIDDRSDLRTEWERAGGIFIHHVNAETTISHLKALNISASENPLNNPSQPFSPLSPSTITTTTGTVAMDQAVARMNSGDKPLKLSADEARAIMDDKYKAKESDFKKANQLKFSDLIERLEAVELNRTHIPSKDELLRYILPVELWNHLKPGGSAFPYLRLLMPQIDNGRPGHYGMKEAQIADMWGAAMGLDSESEDQQRLKCYKDPTKTGFSAKGNLANAIQDELKKRNSEAWSSISLETVNAILDELCYINKNLEFPTGSTRPHTSSGVGLDVSSYDVARQSKNTQVGGKEKPKQPKNPYVKEPRKPSRKERRIKWCRELSEKYGLSPVEQKWLVRVIMGKLELGCNYKSILRNLHPDMINMYSSVQNLAIVCAQLADERYMLGRKIRQKAISLLENERLVSGAFSAMSWQQTDTVEVGTAFPPMLSDKTNFENLIEAIQKRVHNNPNILKTSAGATATEYKAKIQSLPLPLKHPPMIGEVKLDGERMLFHCNRGKITCHTRRNKWYSARYCPVLGPQIRKAIGDRDIKVIFDGEVLSWDNAKGEVIPFGLNRQVAKIRAEYLQTSGDLDRRDADFSAQLKTGNLKNIVGVGDGMSFDKRNSVMDKRAKDGEVTEKTPGAGAFLWLTYIIFDIVYIGGPGAKDLLKEIGLRDTELFLNSQTSDEEYGGSIMHLDLSIRKQILYHLVTPVLTHVEIACGVVITCDGRTEKADDFFKHGGHKGYVERRNLNRKSDEEEDEKIEQKRARAIDKFYTTTVENHGEEGLLVKELLSPYLLGTALTRSKAFWRKIKPDYGAENAASDIDVIVLGAYFADGQTRRGMITSYMVGLADDEKDFNGEQKYLTLVKVSGAKFEEYRAAQRYTGYLQNKETKVYDLGKWTPSGIDRTKVPDFISKRSFQRTAVGDDKGWFSSSKNEWPDLWIRPEDSFVLTIKAAEVVSSVQHSAGFTLRFPRIVKMRIDIDDQVGDEKPTHLCEAISNLKQIYAEKKNAEKTKDSSREECRFLTATENNKLKATLRRQQKPGRVRAAVKEISKTSAVASHLDIKVRSKIFEGKTFCVLSGCYRLDQKSVDAEQAKVGGYFEKMLKVNDKQHVERFLIQHGGVCVLESLGVGREDITLIGGESYDPKIVNILDALERGTSKLEANKTATVGSKLSKKKKETLENLVNVKVLRWTWCFAAVGALWGKEGEELPEPRSFEYLVLSEYEREKIKEDEDDFGIRVGEDYDVLRLKRAFENMAKGSGGGSSGGGRWQEDERLFDDEKWVLGGLQSELWPFSTTGSTKTESSKMYLFPSYNVSDSVGSNVPAGALLARAMGAVLQEKLQDNTTHVLVDELLTYVSLKWNAVKRGKALMEAYGETSWWGALSELDENLTLVTTPWLREKWNVVMKDEEKEEVNNNTNNNNNGISDMTIDGLTQTDIADIKVEVKIEQIENEATKVVKKPLGVIMCGLPGSGKSTFAAQLVSKLDKQFKFIIVRQDDLKTLEKCKLVAQRAVNKGLNILIDRTNIDLRNRKLWREFFFGSGYESVTVYVDTPVGVCEERCRVRTGHKTIGSGDEGRIVINEMLKTWMRPEADEEIEDSALILVDGVKVPGEKFGVEGIGKIMAKLK</sequence>
<dbReference type="GO" id="GO:0003910">
    <property type="term" value="F:DNA ligase (ATP) activity"/>
    <property type="evidence" value="ECO:0007669"/>
    <property type="project" value="InterPro"/>
</dbReference>
<dbReference type="GO" id="GO:0032807">
    <property type="term" value="C:DNA ligase IV complex"/>
    <property type="evidence" value="ECO:0007669"/>
    <property type="project" value="TreeGrafter"/>
</dbReference>
<gene>
    <name evidence="9" type="ORF">TrLO_g1202</name>
</gene>
<keyword evidence="5" id="KW-0539">Nucleus</keyword>
<dbReference type="GO" id="GO:0003677">
    <property type="term" value="F:DNA binding"/>
    <property type="evidence" value="ECO:0007669"/>
    <property type="project" value="InterPro"/>
</dbReference>
<dbReference type="Pfam" id="PF13671">
    <property type="entry name" value="AAA_33"/>
    <property type="match status" value="1"/>
</dbReference>
<feature type="domain" description="ATP-dependent DNA ligase family profile" evidence="8">
    <location>
        <begin position="974"/>
        <end position="1046"/>
    </location>
</feature>
<protein>
    <recommendedName>
        <fullName evidence="8">ATP-dependent DNA ligase family profile domain-containing protein</fullName>
    </recommendedName>
</protein>
<dbReference type="SUPFAM" id="SSF56784">
    <property type="entry name" value="HAD-like"/>
    <property type="match status" value="1"/>
</dbReference>
<dbReference type="InterPro" id="IPR036412">
    <property type="entry name" value="HAD-like_sf"/>
</dbReference>
<feature type="region of interest" description="Disordered" evidence="7">
    <location>
        <begin position="498"/>
        <end position="525"/>
    </location>
</feature>
<dbReference type="InterPro" id="IPR029710">
    <property type="entry name" value="LIG4"/>
</dbReference>
<organism evidence="9 10">
    <name type="scientific">Triparma laevis f. longispina</name>
    <dbReference type="NCBI Taxonomy" id="1714387"/>
    <lineage>
        <taxon>Eukaryota</taxon>
        <taxon>Sar</taxon>
        <taxon>Stramenopiles</taxon>
        <taxon>Ochrophyta</taxon>
        <taxon>Bolidophyceae</taxon>
        <taxon>Parmales</taxon>
        <taxon>Triparmaceae</taxon>
        <taxon>Triparma</taxon>
    </lineage>
</organism>
<dbReference type="PANTHER" id="PTHR45997">
    <property type="entry name" value="DNA LIGASE 4"/>
    <property type="match status" value="1"/>
</dbReference>
<evidence type="ECO:0000256" key="5">
    <source>
        <dbReference type="ARBA" id="ARBA00023242"/>
    </source>
</evidence>
<evidence type="ECO:0000256" key="6">
    <source>
        <dbReference type="SAM" id="Coils"/>
    </source>
</evidence>
<dbReference type="SUPFAM" id="SSF56091">
    <property type="entry name" value="DNA ligase/mRNA capping enzyme, catalytic domain"/>
    <property type="match status" value="1"/>
</dbReference>